<proteinExistence type="predicted"/>
<accession>A0ABQ5ERV5</accession>
<organism evidence="2 3">
    <name type="scientific">Tanacetum coccineum</name>
    <dbReference type="NCBI Taxonomy" id="301880"/>
    <lineage>
        <taxon>Eukaryota</taxon>
        <taxon>Viridiplantae</taxon>
        <taxon>Streptophyta</taxon>
        <taxon>Embryophyta</taxon>
        <taxon>Tracheophyta</taxon>
        <taxon>Spermatophyta</taxon>
        <taxon>Magnoliopsida</taxon>
        <taxon>eudicotyledons</taxon>
        <taxon>Gunneridae</taxon>
        <taxon>Pentapetalae</taxon>
        <taxon>asterids</taxon>
        <taxon>campanulids</taxon>
        <taxon>Asterales</taxon>
        <taxon>Asteraceae</taxon>
        <taxon>Asteroideae</taxon>
        <taxon>Anthemideae</taxon>
        <taxon>Anthemidinae</taxon>
        <taxon>Tanacetum</taxon>
    </lineage>
</organism>
<evidence type="ECO:0000313" key="2">
    <source>
        <dbReference type="EMBL" id="GJT53589.1"/>
    </source>
</evidence>
<protein>
    <submittedName>
        <fullName evidence="2">Uncharacterized protein</fullName>
    </submittedName>
</protein>
<comment type="caution">
    <text evidence="2">The sequence shown here is derived from an EMBL/GenBank/DDBJ whole genome shotgun (WGS) entry which is preliminary data.</text>
</comment>
<evidence type="ECO:0000256" key="1">
    <source>
        <dbReference type="SAM" id="MobiDB-lite"/>
    </source>
</evidence>
<reference evidence="2" key="1">
    <citation type="journal article" date="2022" name="Int. J. Mol. Sci.">
        <title>Draft Genome of Tanacetum Coccineum: Genomic Comparison of Closely Related Tanacetum-Family Plants.</title>
        <authorList>
            <person name="Yamashiro T."/>
            <person name="Shiraishi A."/>
            <person name="Nakayama K."/>
            <person name="Satake H."/>
        </authorList>
    </citation>
    <scope>NUCLEOTIDE SEQUENCE</scope>
</reference>
<dbReference type="EMBL" id="BQNB010016600">
    <property type="protein sequence ID" value="GJT53589.1"/>
    <property type="molecule type" value="Genomic_DNA"/>
</dbReference>
<feature type="compositionally biased region" description="Basic and acidic residues" evidence="1">
    <location>
        <begin position="59"/>
        <end position="70"/>
    </location>
</feature>
<keyword evidence="3" id="KW-1185">Reference proteome</keyword>
<name>A0ABQ5ERV5_9ASTR</name>
<dbReference type="Proteomes" id="UP001151760">
    <property type="component" value="Unassembled WGS sequence"/>
</dbReference>
<gene>
    <name evidence="2" type="ORF">Tco_0988643</name>
</gene>
<sequence>MVPLLRRRNVVVVYVNSATDVASHLVAYTRERKGGYSRPSVAELISKGSGTSGGGRTTPKKEARSSYSFHEKDGSAHIVLDERITEHAHEVRAIGRDSNYP</sequence>
<reference evidence="2" key="2">
    <citation type="submission" date="2022-01" db="EMBL/GenBank/DDBJ databases">
        <authorList>
            <person name="Yamashiro T."/>
            <person name="Shiraishi A."/>
            <person name="Satake H."/>
            <person name="Nakayama K."/>
        </authorList>
    </citation>
    <scope>NUCLEOTIDE SEQUENCE</scope>
</reference>
<feature type="region of interest" description="Disordered" evidence="1">
    <location>
        <begin position="44"/>
        <end position="70"/>
    </location>
</feature>
<evidence type="ECO:0000313" key="3">
    <source>
        <dbReference type="Proteomes" id="UP001151760"/>
    </source>
</evidence>